<sequence length="291" mass="30157">MMARAKMPVTSGGIAERSAVREIELWARGYLRRHPGASLETVGGQVVLAVRAIQYLFVDIVTGKFPFREFVLQAVFMAKTSYVPTIAVAIPISATMSILFGLLAGQVGASSLAGAAGGLAVIRQAAPMVTAILLAAAVGSAICADLGARTIREEIDAMEVMGVSPLRMLVVPRLAAGIVVALGLTVLSSFVGFLAGYLFNVYVQGGTSGSYLATFSSFARIGDLYLAMAKAVVFAVIVTVVACEKGLSTKGGPGGVANSVNAAVVASIIMLMLVNAGFTELYTILFPRTTL</sequence>
<dbReference type="EMBL" id="CP109441">
    <property type="protein sequence ID" value="WUV46229.1"/>
    <property type="molecule type" value="Genomic_DNA"/>
</dbReference>
<evidence type="ECO:0000313" key="2">
    <source>
        <dbReference type="EMBL" id="WUV46229.1"/>
    </source>
</evidence>
<dbReference type="InterPro" id="IPR030802">
    <property type="entry name" value="Permease_MalE"/>
</dbReference>
<keyword evidence="1" id="KW-0812">Transmembrane</keyword>
<dbReference type="PANTHER" id="PTHR30188:SF4">
    <property type="entry name" value="PROTEIN TRIGALACTOSYLDIACYLGLYCEROL 1, CHLOROPLASTIC"/>
    <property type="match status" value="1"/>
</dbReference>
<feature type="transmembrane region" description="Helical" evidence="1">
    <location>
        <begin position="224"/>
        <end position="243"/>
    </location>
</feature>
<evidence type="ECO:0000313" key="3">
    <source>
        <dbReference type="Proteomes" id="UP001432062"/>
    </source>
</evidence>
<organism evidence="2 3">
    <name type="scientific">Nocardia vinacea</name>
    <dbReference type="NCBI Taxonomy" id="96468"/>
    <lineage>
        <taxon>Bacteria</taxon>
        <taxon>Bacillati</taxon>
        <taxon>Actinomycetota</taxon>
        <taxon>Actinomycetes</taxon>
        <taxon>Mycobacteriales</taxon>
        <taxon>Nocardiaceae</taxon>
        <taxon>Nocardia</taxon>
    </lineage>
</organism>
<feature type="transmembrane region" description="Helical" evidence="1">
    <location>
        <begin position="125"/>
        <end position="148"/>
    </location>
</feature>
<dbReference type="Proteomes" id="UP001432062">
    <property type="component" value="Chromosome"/>
</dbReference>
<protein>
    <submittedName>
        <fullName evidence="2">ABC transporter permease</fullName>
    </submittedName>
</protein>
<keyword evidence="1" id="KW-1133">Transmembrane helix</keyword>
<name>A0ABZ1YSJ9_9NOCA</name>
<gene>
    <name evidence="2" type="ORF">OG563_45435</name>
</gene>
<keyword evidence="1" id="KW-0472">Membrane</keyword>
<accession>A0ABZ1YSJ9</accession>
<feature type="transmembrane region" description="Helical" evidence="1">
    <location>
        <begin position="82"/>
        <end position="105"/>
    </location>
</feature>
<dbReference type="Pfam" id="PF02405">
    <property type="entry name" value="MlaE"/>
    <property type="match status" value="1"/>
</dbReference>
<feature type="transmembrane region" description="Helical" evidence="1">
    <location>
        <begin position="174"/>
        <end position="199"/>
    </location>
</feature>
<dbReference type="PANTHER" id="PTHR30188">
    <property type="entry name" value="ABC TRANSPORTER PERMEASE PROTEIN-RELATED"/>
    <property type="match status" value="1"/>
</dbReference>
<dbReference type="RefSeq" id="WP_329409815.1">
    <property type="nucleotide sequence ID" value="NZ_CP109441.1"/>
</dbReference>
<evidence type="ECO:0000256" key="1">
    <source>
        <dbReference type="SAM" id="Phobius"/>
    </source>
</evidence>
<keyword evidence="3" id="KW-1185">Reference proteome</keyword>
<feature type="transmembrane region" description="Helical" evidence="1">
    <location>
        <begin position="255"/>
        <end position="278"/>
    </location>
</feature>
<proteinExistence type="predicted"/>
<reference evidence="2" key="1">
    <citation type="submission" date="2022-10" db="EMBL/GenBank/DDBJ databases">
        <title>The complete genomes of actinobacterial strains from the NBC collection.</title>
        <authorList>
            <person name="Joergensen T.S."/>
            <person name="Alvarez Arevalo M."/>
            <person name="Sterndorff E.B."/>
            <person name="Faurdal D."/>
            <person name="Vuksanovic O."/>
            <person name="Mourched A.-S."/>
            <person name="Charusanti P."/>
            <person name="Shaw S."/>
            <person name="Blin K."/>
            <person name="Weber T."/>
        </authorList>
    </citation>
    <scope>NUCLEOTIDE SEQUENCE</scope>
    <source>
        <strain evidence="2">NBC_01482</strain>
    </source>
</reference>